<dbReference type="Proteomes" id="UP001596108">
    <property type="component" value="Unassembled WGS sequence"/>
</dbReference>
<feature type="signal peptide" evidence="1">
    <location>
        <begin position="1"/>
        <end position="19"/>
    </location>
</feature>
<feature type="chain" id="PRO_5045457007" evidence="1">
    <location>
        <begin position="20"/>
        <end position="850"/>
    </location>
</feature>
<gene>
    <name evidence="2" type="ORF">ACFPQ4_08405</name>
</gene>
<keyword evidence="3" id="KW-1185">Reference proteome</keyword>
<evidence type="ECO:0000256" key="1">
    <source>
        <dbReference type="SAM" id="SignalP"/>
    </source>
</evidence>
<accession>A0ABW0QX34</accession>
<name>A0ABW0QX34_9BACL</name>
<proteinExistence type="predicted"/>
<dbReference type="Pfam" id="PF18952">
    <property type="entry name" value="DUF5696"/>
    <property type="match status" value="1"/>
</dbReference>
<protein>
    <submittedName>
        <fullName evidence="2">DUF5696 domain-containing protein</fullName>
    </submittedName>
</protein>
<evidence type="ECO:0000313" key="2">
    <source>
        <dbReference type="EMBL" id="MFC5529468.1"/>
    </source>
</evidence>
<dbReference type="RefSeq" id="WP_378111342.1">
    <property type="nucleotide sequence ID" value="NZ_JBHSNC010000024.1"/>
</dbReference>
<organism evidence="2 3">
    <name type="scientific">Cohnella yongneupensis</name>
    <dbReference type="NCBI Taxonomy" id="425006"/>
    <lineage>
        <taxon>Bacteria</taxon>
        <taxon>Bacillati</taxon>
        <taxon>Bacillota</taxon>
        <taxon>Bacilli</taxon>
        <taxon>Bacillales</taxon>
        <taxon>Paenibacillaceae</taxon>
        <taxon>Cohnella</taxon>
    </lineage>
</organism>
<keyword evidence="1" id="KW-0732">Signal</keyword>
<dbReference type="PROSITE" id="PS51257">
    <property type="entry name" value="PROKAR_LIPOPROTEIN"/>
    <property type="match status" value="1"/>
</dbReference>
<comment type="caution">
    <text evidence="2">The sequence shown here is derived from an EMBL/GenBank/DDBJ whole genome shotgun (WGS) entry which is preliminary data.</text>
</comment>
<dbReference type="InterPro" id="IPR043751">
    <property type="entry name" value="DUF5696"/>
</dbReference>
<evidence type="ECO:0000313" key="3">
    <source>
        <dbReference type="Proteomes" id="UP001596108"/>
    </source>
</evidence>
<sequence>MRLARKSLLIAFCSVGVMIAGCSDSKPDNQAKTTDQSVVAFSPGKPLSASFSDPRVEGMKGVAENDQLRLFADDQSGTIAVLNKKTGAIWYSNPPGRESDSLASGINKDLLSSQMRIDFYNNLGQLSSINSYTESVAYKQIQMEPIPNGVRAVYQFGKAQKSFEDMPQMLTKARFDELTSKLDKTAQRAMKIAYKEDSEKKDILVRNDSALQGIQLDKALKAFEAIGYTEEDLKKDAAALNLDQTKSEPRIFQASIEYTLDADSLIAKIPVSSIHYPKEYPVNMVTMLSFFGAEGPDAEGALFVPDGSGSLIRFNNGKTRYPSYQQLVYGADQTIDRTEDAAREQDVRLPVFGILRKDEAFLGIIEEGAAEATINADVAGRLNGYNYVYPSFNVINKDEVTLFANEQQRSLPKFQENPMKTDYAVRYAFLSGEDASYQGMAKYYQQYLQQKNGLPKQSVDAKEDVPFYLQLVGSIDKKKHLLGIPYNTLESLTTFEQAESIVAQAQQRDIRNLKVKFAGWFNGGLDHEVPDHVSVDKAVGGSKGLEKFTAFAQEKGISFFPDVALLVANSGASFDENDDAARTLRDDPAMLFPINLATNRRDRMKPPSYVVSPRLVGDYVDTVLKSLKNYNSGGISLRDMTESLNSDYRKNQQIDRVQSQGISTQSLSKMRDDHLSIMGNGGNAYALPYLTDITNAPMSNSKFKIEDESIPFYQMVLHGYIDYTGTPYNLSTYNDVQQYVLKCLEYGAGVYFEWIYEPNYKVKDTDFDSLYAVNYELWIDQAAEIYKEVNGVLGDVQNQRIVSHEKLGEGVFKTVYENGKYVIVNYNRSEVQLDGKKIEAESYVTGGEQS</sequence>
<reference evidence="3" key="1">
    <citation type="journal article" date="2019" name="Int. J. Syst. Evol. Microbiol.">
        <title>The Global Catalogue of Microorganisms (GCM) 10K type strain sequencing project: providing services to taxonomists for standard genome sequencing and annotation.</title>
        <authorList>
            <consortium name="The Broad Institute Genomics Platform"/>
            <consortium name="The Broad Institute Genome Sequencing Center for Infectious Disease"/>
            <person name="Wu L."/>
            <person name="Ma J."/>
        </authorList>
    </citation>
    <scope>NUCLEOTIDE SEQUENCE [LARGE SCALE GENOMIC DNA]</scope>
    <source>
        <strain evidence="3">CGMCC 1.18578</strain>
    </source>
</reference>
<dbReference type="EMBL" id="JBHSNC010000024">
    <property type="protein sequence ID" value="MFC5529468.1"/>
    <property type="molecule type" value="Genomic_DNA"/>
</dbReference>